<dbReference type="AlphaFoldDB" id="A0AAW8JD26"/>
<sequence>MNILQKNLLILGLLCSGQSFAAEFSFDRPGTGFGTGITPVGKLAWEQSLPTASYTENKIDGAKQRTVTLNSDMLLRTGLNESTELRLGWQGPHWRKSSYRGQHQEDSGSGDMSVGIKKAIDLQDDKLSMALLAEVQFATGNDEFTEHDDQYTVGSSLNYQYDDNITTSISMLYAVQHGDWSVTAVPTIGYKLTNKLSGYSEFVYRKKESVKYDYRLASGLIYNITDRAQVDASVGVDLGSTDRNNYSAGLGFAYLF</sequence>
<reference evidence="2" key="1">
    <citation type="submission" date="2023-08" db="EMBL/GenBank/DDBJ databases">
        <title>Emergence of clinically-relevant ST2 carbapenem-resistant Acinetobacter baumannii strains in hospital sewages in Zhejiang, East of China.</title>
        <authorList>
            <person name="Kaichao C."/>
            <person name="Zhang R."/>
        </authorList>
    </citation>
    <scope>NUCLEOTIDE SEQUENCE</scope>
    <source>
        <strain evidence="2">M-RB-37</strain>
    </source>
</reference>
<organism evidence="2 3">
    <name type="scientific">Acinetobacter rudis</name>
    <dbReference type="NCBI Taxonomy" id="632955"/>
    <lineage>
        <taxon>Bacteria</taxon>
        <taxon>Pseudomonadati</taxon>
        <taxon>Pseudomonadota</taxon>
        <taxon>Gammaproteobacteria</taxon>
        <taxon>Moraxellales</taxon>
        <taxon>Moraxellaceae</taxon>
        <taxon>Acinetobacter</taxon>
    </lineage>
</organism>
<keyword evidence="1" id="KW-0732">Signal</keyword>
<dbReference type="EMBL" id="JAVIDL010000025">
    <property type="protein sequence ID" value="MDQ8936505.1"/>
    <property type="molecule type" value="Genomic_DNA"/>
</dbReference>
<gene>
    <name evidence="2" type="ORF">RFH47_12335</name>
</gene>
<evidence type="ECO:0000313" key="2">
    <source>
        <dbReference type="EMBL" id="MDQ8936505.1"/>
    </source>
</evidence>
<feature type="chain" id="PRO_5043880378" evidence="1">
    <location>
        <begin position="22"/>
        <end position="256"/>
    </location>
</feature>
<feature type="signal peptide" evidence="1">
    <location>
        <begin position="1"/>
        <end position="21"/>
    </location>
</feature>
<dbReference type="Proteomes" id="UP001243844">
    <property type="component" value="Unassembled WGS sequence"/>
</dbReference>
<dbReference type="InterPro" id="IPR025737">
    <property type="entry name" value="FApF"/>
</dbReference>
<dbReference type="Pfam" id="PF13557">
    <property type="entry name" value="Phenol_MetA_deg"/>
    <property type="match status" value="1"/>
</dbReference>
<evidence type="ECO:0000256" key="1">
    <source>
        <dbReference type="SAM" id="SignalP"/>
    </source>
</evidence>
<comment type="caution">
    <text evidence="2">The sequence shown here is derived from an EMBL/GenBank/DDBJ whole genome shotgun (WGS) entry which is preliminary data.</text>
</comment>
<protein>
    <submittedName>
        <fullName evidence="2">Transporter</fullName>
    </submittedName>
</protein>
<proteinExistence type="predicted"/>
<evidence type="ECO:0000313" key="3">
    <source>
        <dbReference type="Proteomes" id="UP001243844"/>
    </source>
</evidence>
<dbReference type="RefSeq" id="WP_308981748.1">
    <property type="nucleotide sequence ID" value="NZ_JAVIDL010000025.1"/>
</dbReference>
<name>A0AAW8JD26_9GAMM</name>
<accession>A0AAW8JD26</accession>